<protein>
    <submittedName>
        <fullName evidence="1">NrtR-regulated hypothetical OrfY</fullName>
    </submittedName>
</protein>
<organism evidence="1 2">
    <name type="scientific">Algibacter lectus</name>
    <dbReference type="NCBI Taxonomy" id="221126"/>
    <lineage>
        <taxon>Bacteria</taxon>
        <taxon>Pseudomonadati</taxon>
        <taxon>Bacteroidota</taxon>
        <taxon>Flavobacteriia</taxon>
        <taxon>Flavobacteriales</taxon>
        <taxon>Flavobacteriaceae</taxon>
        <taxon>Algibacter</taxon>
    </lineage>
</organism>
<accession>A0A090WNJ4</accession>
<evidence type="ECO:0000313" key="2">
    <source>
        <dbReference type="Proteomes" id="UP000029643"/>
    </source>
</evidence>
<dbReference type="InterPro" id="IPR017437">
    <property type="entry name" value="ATP-NAD_kinase_PpnK-typ_C"/>
</dbReference>
<dbReference type="GO" id="GO:0003951">
    <property type="term" value="F:NAD+ kinase activity"/>
    <property type="evidence" value="ECO:0007669"/>
    <property type="project" value="InterPro"/>
</dbReference>
<dbReference type="Gene3D" id="2.60.200.30">
    <property type="entry name" value="Probable inorganic polyphosphate/atp-NAD kinase, domain 2"/>
    <property type="match status" value="1"/>
</dbReference>
<reference evidence="1 2" key="1">
    <citation type="journal article" date="2014" name="Genome Announc.">
        <title>Draft Genome Sequences of Marine Flavobacterium Algibacter lectus Strains SS8 and NR4.</title>
        <authorList>
            <person name="Takatani N."/>
            <person name="Nakanishi M."/>
            <person name="Meirelles P."/>
            <person name="Mino S."/>
            <person name="Suda W."/>
            <person name="Oshima K."/>
            <person name="Hattori M."/>
            <person name="Ohkuma M."/>
            <person name="Hosokawa M."/>
            <person name="Miyashita K."/>
            <person name="Thompson F.L."/>
            <person name="Niwa A."/>
            <person name="Sawabe T."/>
            <person name="Sawabe T."/>
        </authorList>
    </citation>
    <scope>NUCLEOTIDE SEQUENCE [LARGE SCALE GENOMIC DNA]</scope>
    <source>
        <strain evidence="2">JCM19274</strain>
    </source>
</reference>
<gene>
    <name evidence="1" type="ORF">JCM19274_5511</name>
</gene>
<dbReference type="RefSeq" id="WP_042495135.1">
    <property type="nucleotide sequence ID" value="NZ_BBNU01000001.1"/>
</dbReference>
<dbReference type="SUPFAM" id="SSF111331">
    <property type="entry name" value="NAD kinase/diacylglycerol kinase-like"/>
    <property type="match status" value="1"/>
</dbReference>
<dbReference type="Proteomes" id="UP000029643">
    <property type="component" value="Unassembled WGS sequence"/>
</dbReference>
<name>A0A090WNJ4_9FLAO</name>
<dbReference type="PANTHER" id="PTHR13158:SF5">
    <property type="entry name" value="NAD KINASE 2, MITOCHONDRIAL"/>
    <property type="match status" value="1"/>
</dbReference>
<dbReference type="AlphaFoldDB" id="A0A090WNJ4"/>
<dbReference type="InterPro" id="IPR017438">
    <property type="entry name" value="ATP-NAD_kinase_N"/>
</dbReference>
<proteinExistence type="predicted"/>
<dbReference type="PANTHER" id="PTHR13158">
    <property type="match status" value="1"/>
</dbReference>
<dbReference type="GO" id="GO:0019674">
    <property type="term" value="P:NAD+ metabolic process"/>
    <property type="evidence" value="ECO:0007669"/>
    <property type="project" value="InterPro"/>
</dbReference>
<sequence>MKFERVIIITDKTRLEQLIERFNSKAQAKFYIESSGGDFNFFELEHNIFYESLKKVKHSISEILKYKIIHRSFLPTYIFTEQDLVLVIGQDGLVANTAKYASCLPIIGINPDIKRYDGVLLKHSPDYLKSILKDVIKGNYNTKQVTMAKAVLNDGQELLAFNDFYIGADSHVSSKYSIEFNGDKEQQSSSGIIVSTGAGSTGWLSSIFNMTNIISEYYSRDLADCGTTLDWNENKLIFAVREPFLSKMSQTNIGYGIITKNKTLKIESHMPSKGIIFSDGVESDFLNFNSGSSVEISIANEKANLII</sequence>
<dbReference type="InterPro" id="IPR016064">
    <property type="entry name" value="NAD/diacylglycerol_kinase_sf"/>
</dbReference>
<evidence type="ECO:0000313" key="1">
    <source>
        <dbReference type="EMBL" id="GAL77798.1"/>
    </source>
</evidence>
<dbReference type="Gene3D" id="3.40.50.10330">
    <property type="entry name" value="Probable inorganic polyphosphate/atp-NAD kinase, domain 1"/>
    <property type="match status" value="1"/>
</dbReference>
<comment type="caution">
    <text evidence="1">The sequence shown here is derived from an EMBL/GenBank/DDBJ whole genome shotgun (WGS) entry which is preliminary data.</text>
</comment>
<dbReference type="EMBL" id="BBNU01000001">
    <property type="protein sequence ID" value="GAL77798.1"/>
    <property type="molecule type" value="Genomic_DNA"/>
</dbReference>